<dbReference type="KEGG" id="abac:LuPra_04117"/>
<evidence type="ECO:0000313" key="4">
    <source>
        <dbReference type="Proteomes" id="UP000076079"/>
    </source>
</evidence>
<dbReference type="SUPFAM" id="SSF51735">
    <property type="entry name" value="NAD(P)-binding Rossmann-fold domains"/>
    <property type="match status" value="1"/>
</dbReference>
<dbReference type="InterPro" id="IPR036291">
    <property type="entry name" value="NAD(P)-bd_dom_sf"/>
</dbReference>
<keyword evidence="2 3" id="KW-0560">Oxidoreductase</keyword>
<dbReference type="PROSITE" id="PS00061">
    <property type="entry name" value="ADH_SHORT"/>
    <property type="match status" value="1"/>
</dbReference>
<dbReference type="EC" id="1.1.1.69" evidence="3"/>
<proteinExistence type="inferred from homology"/>
<dbReference type="InterPro" id="IPR020904">
    <property type="entry name" value="Sc_DH/Rdtase_CS"/>
</dbReference>
<sequence length="178" mass="18199">MATALITGTSTGIGLETARLFAQRGYRVIAAARHPASADGLIAAAAEGLPIMPLALDVDSDASVEAVLAHIGHVDVLVNNAGIGSAAPVEHMPLAETRALFETNVFGAIRMTQAVLPSMRARGHGIVINVSSVMGRLTLPGHGSYAATKFALGALSESLAMEVRPFGIRSSSSSPVSS</sequence>
<organism evidence="3 4">
    <name type="scientific">Luteitalea pratensis</name>
    <dbReference type="NCBI Taxonomy" id="1855912"/>
    <lineage>
        <taxon>Bacteria</taxon>
        <taxon>Pseudomonadati</taxon>
        <taxon>Acidobacteriota</taxon>
        <taxon>Vicinamibacteria</taxon>
        <taxon>Vicinamibacterales</taxon>
        <taxon>Vicinamibacteraceae</taxon>
        <taxon>Luteitalea</taxon>
    </lineage>
</organism>
<dbReference type="PRINTS" id="PR00081">
    <property type="entry name" value="GDHRDH"/>
</dbReference>
<gene>
    <name evidence="3" type="primary">gno_5</name>
    <name evidence="3" type="ORF">LuPra_04117</name>
</gene>
<reference evidence="4" key="2">
    <citation type="submission" date="2016-04" db="EMBL/GenBank/DDBJ databases">
        <title>First Complete Genome Sequence of a Subdivision 6 Acidobacterium.</title>
        <authorList>
            <person name="Huang S."/>
            <person name="Vieira S."/>
            <person name="Bunk B."/>
            <person name="Riedel T."/>
            <person name="Sproeer C."/>
            <person name="Overmann J."/>
        </authorList>
    </citation>
    <scope>NUCLEOTIDE SEQUENCE [LARGE SCALE GENOMIC DNA]</scope>
    <source>
        <strain evidence="4">DSM 100886 HEG_-6_39</strain>
    </source>
</reference>
<dbReference type="GO" id="GO:0008874">
    <property type="term" value="F:gluconate 5-dehydrogenase activity"/>
    <property type="evidence" value="ECO:0007669"/>
    <property type="project" value="UniProtKB-EC"/>
</dbReference>
<dbReference type="Gene3D" id="3.40.50.720">
    <property type="entry name" value="NAD(P)-binding Rossmann-like Domain"/>
    <property type="match status" value="1"/>
</dbReference>
<dbReference type="InterPro" id="IPR051911">
    <property type="entry name" value="SDR_oxidoreductase"/>
</dbReference>
<dbReference type="PRINTS" id="PR00080">
    <property type="entry name" value="SDRFAMILY"/>
</dbReference>
<dbReference type="PANTHER" id="PTHR43976:SF16">
    <property type="entry name" value="SHORT-CHAIN DEHYDROGENASE_REDUCTASE FAMILY PROTEIN"/>
    <property type="match status" value="1"/>
</dbReference>
<dbReference type="Proteomes" id="UP000076079">
    <property type="component" value="Chromosome"/>
</dbReference>
<keyword evidence="4" id="KW-1185">Reference proteome</keyword>
<accession>A0A143PST4</accession>
<dbReference type="STRING" id="1855912.LuPra_04117"/>
<name>A0A143PST4_LUTPR</name>
<evidence type="ECO:0000313" key="3">
    <source>
        <dbReference type="EMBL" id="AMY10874.1"/>
    </source>
</evidence>
<protein>
    <submittedName>
        <fullName evidence="3">Gluconate 5-dehydrogenase</fullName>
        <ecNumber evidence="3">1.1.1.69</ecNumber>
    </submittedName>
</protein>
<dbReference type="InterPro" id="IPR002347">
    <property type="entry name" value="SDR_fam"/>
</dbReference>
<dbReference type="RefSeq" id="WP_110172475.1">
    <property type="nucleotide sequence ID" value="NZ_CP015136.1"/>
</dbReference>
<dbReference type="PANTHER" id="PTHR43976">
    <property type="entry name" value="SHORT CHAIN DEHYDROGENASE"/>
    <property type="match status" value="1"/>
</dbReference>
<dbReference type="EMBL" id="CP015136">
    <property type="protein sequence ID" value="AMY10874.1"/>
    <property type="molecule type" value="Genomic_DNA"/>
</dbReference>
<comment type="similarity">
    <text evidence="1">Belongs to the short-chain dehydrogenases/reductases (SDR) family.</text>
</comment>
<evidence type="ECO:0000256" key="1">
    <source>
        <dbReference type="ARBA" id="ARBA00006484"/>
    </source>
</evidence>
<dbReference type="OrthoDB" id="9775296at2"/>
<dbReference type="AlphaFoldDB" id="A0A143PST4"/>
<dbReference type="Pfam" id="PF00106">
    <property type="entry name" value="adh_short"/>
    <property type="match status" value="1"/>
</dbReference>
<evidence type="ECO:0000256" key="2">
    <source>
        <dbReference type="ARBA" id="ARBA00023002"/>
    </source>
</evidence>
<reference evidence="3 4" key="1">
    <citation type="journal article" date="2016" name="Genome Announc.">
        <title>First Complete Genome Sequence of a Subdivision 6 Acidobacterium Strain.</title>
        <authorList>
            <person name="Huang S."/>
            <person name="Vieira S."/>
            <person name="Bunk B."/>
            <person name="Riedel T."/>
            <person name="Sproer C."/>
            <person name="Overmann J."/>
        </authorList>
    </citation>
    <scope>NUCLEOTIDE SEQUENCE [LARGE SCALE GENOMIC DNA]</scope>
    <source>
        <strain evidence="4">DSM 100886 HEG_-6_39</strain>
    </source>
</reference>